<keyword evidence="12" id="KW-0969">Cilium</keyword>
<dbReference type="GO" id="GO:0005886">
    <property type="term" value="C:plasma membrane"/>
    <property type="evidence" value="ECO:0007669"/>
    <property type="project" value="UniProtKB-SubCell"/>
</dbReference>
<dbReference type="RefSeq" id="WP_085466267.1">
    <property type="nucleotide sequence ID" value="NZ_FXBL01000004.1"/>
</dbReference>
<dbReference type="Pfam" id="PF03748">
    <property type="entry name" value="FliL"/>
    <property type="match status" value="1"/>
</dbReference>
<evidence type="ECO:0000256" key="3">
    <source>
        <dbReference type="ARBA" id="ARBA00008281"/>
    </source>
</evidence>
<evidence type="ECO:0000256" key="4">
    <source>
        <dbReference type="ARBA" id="ARBA00022475"/>
    </source>
</evidence>
<dbReference type="GO" id="GO:0006935">
    <property type="term" value="P:chemotaxis"/>
    <property type="evidence" value="ECO:0007669"/>
    <property type="project" value="UniProtKB-KW"/>
</dbReference>
<dbReference type="GO" id="GO:0071973">
    <property type="term" value="P:bacterial-type flagellum-dependent cell motility"/>
    <property type="evidence" value="ECO:0007669"/>
    <property type="project" value="InterPro"/>
</dbReference>
<reference evidence="13" key="1">
    <citation type="submission" date="2017-04" db="EMBL/GenBank/DDBJ databases">
        <authorList>
            <person name="Varghese N."/>
            <person name="Submissions S."/>
        </authorList>
    </citation>
    <scope>NUCLEOTIDE SEQUENCE [LARGE SCALE GENOMIC DNA]</scope>
    <source>
        <strain evidence="13">B5P</strain>
    </source>
</reference>
<dbReference type="Proteomes" id="UP000193083">
    <property type="component" value="Unassembled WGS sequence"/>
</dbReference>
<keyword evidence="10" id="KW-0997">Cell inner membrane</keyword>
<comment type="subcellular location">
    <subcellularLocation>
        <location evidence="10">Cell inner membrane</location>
    </subcellularLocation>
    <subcellularLocation>
        <location evidence="2">Cell membrane</location>
        <topology evidence="2">Single-pass membrane protein</topology>
    </subcellularLocation>
</comment>
<proteinExistence type="inferred from homology"/>
<keyword evidence="4" id="KW-1003">Cell membrane</keyword>
<dbReference type="EMBL" id="FXBL01000004">
    <property type="protein sequence ID" value="SMH52046.1"/>
    <property type="molecule type" value="Genomic_DNA"/>
</dbReference>
<accession>A0A1X7PLK0</accession>
<feature type="transmembrane region" description="Helical" evidence="10">
    <location>
        <begin position="21"/>
        <end position="41"/>
    </location>
</feature>
<keyword evidence="5 10" id="KW-0145">Chemotaxis</keyword>
<keyword evidence="6 10" id="KW-0812">Transmembrane</keyword>
<evidence type="ECO:0000313" key="12">
    <source>
        <dbReference type="EMBL" id="SMH52046.1"/>
    </source>
</evidence>
<evidence type="ECO:0000256" key="11">
    <source>
        <dbReference type="SAM" id="MobiDB-lite"/>
    </source>
</evidence>
<feature type="compositionally biased region" description="Basic and acidic residues" evidence="11">
    <location>
        <begin position="60"/>
        <end position="71"/>
    </location>
</feature>
<keyword evidence="7 10" id="KW-0283">Flagellar rotation</keyword>
<evidence type="ECO:0000256" key="1">
    <source>
        <dbReference type="ARBA" id="ARBA00002254"/>
    </source>
</evidence>
<dbReference type="InterPro" id="IPR005503">
    <property type="entry name" value="FliL"/>
</dbReference>
<organism evidence="12 13">
    <name type="scientific">Mesorhizobium australicum</name>
    <dbReference type="NCBI Taxonomy" id="536018"/>
    <lineage>
        <taxon>Bacteria</taxon>
        <taxon>Pseudomonadati</taxon>
        <taxon>Pseudomonadota</taxon>
        <taxon>Alphaproteobacteria</taxon>
        <taxon>Hyphomicrobiales</taxon>
        <taxon>Phyllobacteriaceae</taxon>
        <taxon>Mesorhizobium</taxon>
    </lineage>
</organism>
<comment type="function">
    <text evidence="1 10">Controls the rotational direction of flagella during chemotaxis.</text>
</comment>
<evidence type="ECO:0000256" key="2">
    <source>
        <dbReference type="ARBA" id="ARBA00004162"/>
    </source>
</evidence>
<protein>
    <recommendedName>
        <fullName evidence="10">Flagellar protein FliL</fullName>
    </recommendedName>
</protein>
<evidence type="ECO:0000256" key="8">
    <source>
        <dbReference type="ARBA" id="ARBA00022989"/>
    </source>
</evidence>
<evidence type="ECO:0000313" key="13">
    <source>
        <dbReference type="Proteomes" id="UP000193083"/>
    </source>
</evidence>
<evidence type="ECO:0000256" key="6">
    <source>
        <dbReference type="ARBA" id="ARBA00022692"/>
    </source>
</evidence>
<keyword evidence="12" id="KW-0282">Flagellum</keyword>
<keyword evidence="8 10" id="KW-1133">Transmembrane helix</keyword>
<evidence type="ECO:0000256" key="9">
    <source>
        <dbReference type="ARBA" id="ARBA00023136"/>
    </source>
</evidence>
<sequence length="178" mass="18566">MAKAAALPAPQEGAPSKGPSLVVQLAVLLVLTLVAAGAGYFSGGMLKGETAPEESAAASEDGHGAKKEADHGAAAPEDLAAADLKRGIYNLPAITTNLAAPTDTWIRVELAGVFEGEPDPTVADAVHQDILAYLRTVKLHQVEGASGFLHLKDDMDERARIRSEGKMSSVLIRTIVFE</sequence>
<name>A0A1X7PLK0_9HYPH</name>
<comment type="similarity">
    <text evidence="3 10">Belongs to the FliL family.</text>
</comment>
<keyword evidence="12" id="KW-0966">Cell projection</keyword>
<feature type="region of interest" description="Disordered" evidence="11">
    <location>
        <begin position="52"/>
        <end position="73"/>
    </location>
</feature>
<dbReference type="GO" id="GO:0009425">
    <property type="term" value="C:bacterial-type flagellum basal body"/>
    <property type="evidence" value="ECO:0007669"/>
    <property type="project" value="InterPro"/>
</dbReference>
<keyword evidence="9 10" id="KW-0472">Membrane</keyword>
<dbReference type="AlphaFoldDB" id="A0A1X7PLK0"/>
<evidence type="ECO:0000256" key="7">
    <source>
        <dbReference type="ARBA" id="ARBA00022779"/>
    </source>
</evidence>
<evidence type="ECO:0000256" key="5">
    <source>
        <dbReference type="ARBA" id="ARBA00022500"/>
    </source>
</evidence>
<dbReference type="OrthoDB" id="7908910at2"/>
<keyword evidence="13" id="KW-1185">Reference proteome</keyword>
<evidence type="ECO:0000256" key="10">
    <source>
        <dbReference type="RuleBase" id="RU364125"/>
    </source>
</evidence>
<gene>
    <name evidence="12" type="ORF">SAMN02982922_4592</name>
</gene>